<dbReference type="Proteomes" id="UP000789396">
    <property type="component" value="Unassembled WGS sequence"/>
</dbReference>
<keyword evidence="2" id="KW-1185">Reference proteome</keyword>
<evidence type="ECO:0000313" key="1">
    <source>
        <dbReference type="EMBL" id="CAG8774575.1"/>
    </source>
</evidence>
<accession>A0A9N9JBR5</accession>
<comment type="caution">
    <text evidence="1">The sequence shown here is derived from an EMBL/GenBank/DDBJ whole genome shotgun (WGS) entry which is preliminary data.</text>
</comment>
<protein>
    <submittedName>
        <fullName evidence="1">4539_t:CDS:1</fullName>
    </submittedName>
</protein>
<proteinExistence type="predicted"/>
<feature type="non-terminal residue" evidence="1">
    <location>
        <position position="1"/>
    </location>
</feature>
<dbReference type="AlphaFoldDB" id="A0A9N9JBR5"/>
<feature type="non-terminal residue" evidence="1">
    <location>
        <position position="144"/>
    </location>
</feature>
<gene>
    <name evidence="1" type="ORF">RFULGI_LOCUS15325</name>
</gene>
<organism evidence="1 2">
    <name type="scientific">Racocetra fulgida</name>
    <dbReference type="NCBI Taxonomy" id="60492"/>
    <lineage>
        <taxon>Eukaryota</taxon>
        <taxon>Fungi</taxon>
        <taxon>Fungi incertae sedis</taxon>
        <taxon>Mucoromycota</taxon>
        <taxon>Glomeromycotina</taxon>
        <taxon>Glomeromycetes</taxon>
        <taxon>Diversisporales</taxon>
        <taxon>Gigasporaceae</taxon>
        <taxon>Racocetra</taxon>
    </lineage>
</organism>
<evidence type="ECO:0000313" key="2">
    <source>
        <dbReference type="Proteomes" id="UP000789396"/>
    </source>
</evidence>
<reference evidence="1" key="1">
    <citation type="submission" date="2021-06" db="EMBL/GenBank/DDBJ databases">
        <authorList>
            <person name="Kallberg Y."/>
            <person name="Tangrot J."/>
            <person name="Rosling A."/>
        </authorList>
    </citation>
    <scope>NUCLEOTIDE SEQUENCE</scope>
    <source>
        <strain evidence="1">IN212</strain>
    </source>
</reference>
<name>A0A9N9JBR5_9GLOM</name>
<dbReference type="EMBL" id="CAJVPZ010048693">
    <property type="protein sequence ID" value="CAG8774575.1"/>
    <property type="molecule type" value="Genomic_DNA"/>
</dbReference>
<sequence length="144" mass="16780">KLKDTYRKITKLSKISNPSNFICFADMKLNNMVVRLFRKDEKKNKKFLNVIKQFNPTIEYSDHIDQPNTNIEHADSTFENADHLDQSDSTFEHAERLNLTFEDAQNKTSIDKRIGNITTVLPINIISEEFSIVPITKNGEYNER</sequence>